<dbReference type="Pfam" id="PF00734">
    <property type="entry name" value="CBM_1"/>
    <property type="match status" value="1"/>
</dbReference>
<feature type="region of interest" description="Disordered" evidence="2">
    <location>
        <begin position="386"/>
        <end position="419"/>
    </location>
</feature>
<accession>A0A1Y1X1H1</accession>
<evidence type="ECO:0000313" key="5">
    <source>
        <dbReference type="EMBL" id="ORX79661.1"/>
    </source>
</evidence>
<dbReference type="GO" id="GO:0005576">
    <property type="term" value="C:extracellular region"/>
    <property type="evidence" value="ECO:0007669"/>
    <property type="project" value="InterPro"/>
</dbReference>
<reference evidence="5 6" key="2">
    <citation type="submission" date="2016-08" db="EMBL/GenBank/DDBJ databases">
        <title>Pervasive Adenine N6-methylation of Active Genes in Fungi.</title>
        <authorList>
            <consortium name="DOE Joint Genome Institute"/>
            <person name="Mondo S.J."/>
            <person name="Dannebaum R.O."/>
            <person name="Kuo R.C."/>
            <person name="Labutti K."/>
            <person name="Haridas S."/>
            <person name="Kuo A."/>
            <person name="Salamov A."/>
            <person name="Ahrendt S.R."/>
            <person name="Lipzen A."/>
            <person name="Sullivan W."/>
            <person name="Andreopoulos W.B."/>
            <person name="Clum A."/>
            <person name="Lindquist E."/>
            <person name="Daum C."/>
            <person name="Ramamoorthy G.K."/>
            <person name="Gryganskyi A."/>
            <person name="Culley D."/>
            <person name="Magnuson J.K."/>
            <person name="James T.Y."/>
            <person name="O'Malley M.A."/>
            <person name="Stajich J.E."/>
            <person name="Spatafora J.W."/>
            <person name="Visel A."/>
            <person name="Grigoriev I.V."/>
        </authorList>
    </citation>
    <scope>NUCLEOTIDE SEQUENCE [LARGE SCALE GENOMIC DNA]</scope>
    <source>
        <strain evidence="5 6">S4</strain>
    </source>
</reference>
<protein>
    <recommendedName>
        <fullName evidence="4">CBM1 domain-containing protein</fullName>
    </recommendedName>
</protein>
<feature type="signal peptide" evidence="3">
    <location>
        <begin position="1"/>
        <end position="22"/>
    </location>
</feature>
<feature type="domain" description="CBM1" evidence="4">
    <location>
        <begin position="462"/>
        <end position="498"/>
    </location>
</feature>
<dbReference type="PROSITE" id="PS51164">
    <property type="entry name" value="CBM1_2"/>
    <property type="match status" value="1"/>
</dbReference>
<dbReference type="PROSITE" id="PS00562">
    <property type="entry name" value="CBM1_1"/>
    <property type="match status" value="1"/>
</dbReference>
<dbReference type="GO" id="GO:0005975">
    <property type="term" value="P:carbohydrate metabolic process"/>
    <property type="evidence" value="ECO:0007669"/>
    <property type="project" value="InterPro"/>
</dbReference>
<keyword evidence="1 3" id="KW-0732">Signal</keyword>
<dbReference type="EMBL" id="MCFG01000168">
    <property type="protein sequence ID" value="ORX79661.1"/>
    <property type="molecule type" value="Genomic_DNA"/>
</dbReference>
<name>A0A1Y1X1H1_9FUNG</name>
<dbReference type="InterPro" id="IPR000254">
    <property type="entry name" value="CBD"/>
</dbReference>
<dbReference type="AlphaFoldDB" id="A0A1Y1X1H1"/>
<gene>
    <name evidence="5" type="ORF">BCR32DRAFT_328038</name>
</gene>
<evidence type="ECO:0000256" key="2">
    <source>
        <dbReference type="SAM" id="MobiDB-lite"/>
    </source>
</evidence>
<evidence type="ECO:0000259" key="4">
    <source>
        <dbReference type="PROSITE" id="PS51164"/>
    </source>
</evidence>
<evidence type="ECO:0000256" key="3">
    <source>
        <dbReference type="SAM" id="SignalP"/>
    </source>
</evidence>
<evidence type="ECO:0000313" key="6">
    <source>
        <dbReference type="Proteomes" id="UP000193944"/>
    </source>
</evidence>
<dbReference type="SUPFAM" id="SSF57180">
    <property type="entry name" value="Cellulose-binding domain"/>
    <property type="match status" value="1"/>
</dbReference>
<dbReference type="SMART" id="SM00236">
    <property type="entry name" value="fCBD"/>
    <property type="match status" value="1"/>
</dbReference>
<organism evidence="5 6">
    <name type="scientific">Anaeromyces robustus</name>
    <dbReference type="NCBI Taxonomy" id="1754192"/>
    <lineage>
        <taxon>Eukaryota</taxon>
        <taxon>Fungi</taxon>
        <taxon>Fungi incertae sedis</taxon>
        <taxon>Chytridiomycota</taxon>
        <taxon>Chytridiomycota incertae sedis</taxon>
        <taxon>Neocallimastigomycetes</taxon>
        <taxon>Neocallimastigales</taxon>
        <taxon>Neocallimastigaceae</taxon>
        <taxon>Anaeromyces</taxon>
    </lineage>
</organism>
<dbReference type="OrthoDB" id="412382at2759"/>
<sequence>MKFNFNLNSILLTLLIIAKVKAENIPTPTKTLPTKVTSKKNCTLVQTISPQGIICSEREGLYVRGAVSPNCRDTQACFLSSNITSVNKDVIIAKDPSECVKFNDEIYCMVDSYDSDICKGCSFSDMVKALSEKTGKFNMEDISYDSTATSVSIPTNLKTFSIYYDNSIKRITTSYLPNSQTIPTSTSKTISTSTIKITSTSSFKITSTYNTTPVKTLPTKVTSKKNCTLVQTVSHERIICSEREGLYFRGAVSPKCRDTQACFLSSNITSVNKDVIIAKNPSECVKFNDEIYCMVDSYNSDICEGCSFSDIVKVLSEKIGEFNIEDIYYDSTATSVSIPTNLKTFSIYYDDSIKRITTSYLPNSKTIPTSTSKTIPITSKTIPTTSKTIPTSSKTIPTSSKTVPTSSKTVPTSSKTIPTSSKTISCEPVTVHVTVKDTVTVKEIVTVTVKIDSKPTSIDESHCAMKWAQCGGQNYQGPTCCQSGSTCHEVNKYYSQCI</sequence>
<dbReference type="GO" id="GO:0030248">
    <property type="term" value="F:cellulose binding"/>
    <property type="evidence" value="ECO:0007669"/>
    <property type="project" value="InterPro"/>
</dbReference>
<reference evidence="5 6" key="1">
    <citation type="submission" date="2016-08" db="EMBL/GenBank/DDBJ databases">
        <title>A Parts List for Fungal Cellulosomes Revealed by Comparative Genomics.</title>
        <authorList>
            <consortium name="DOE Joint Genome Institute"/>
            <person name="Haitjema C.H."/>
            <person name="Gilmore S.P."/>
            <person name="Henske J.K."/>
            <person name="Solomon K.V."/>
            <person name="De Groot R."/>
            <person name="Kuo A."/>
            <person name="Mondo S.J."/>
            <person name="Salamov A.A."/>
            <person name="Labutti K."/>
            <person name="Zhao Z."/>
            <person name="Chiniquy J."/>
            <person name="Barry K."/>
            <person name="Brewer H.M."/>
            <person name="Purvine S.O."/>
            <person name="Wright A.T."/>
            <person name="Boxma B."/>
            <person name="Van Alen T."/>
            <person name="Hackstein J.H."/>
            <person name="Baker S.E."/>
            <person name="Grigoriev I.V."/>
            <person name="O'Malley M.A."/>
        </authorList>
    </citation>
    <scope>NUCLEOTIDE SEQUENCE [LARGE SCALE GENOMIC DNA]</scope>
    <source>
        <strain evidence="5 6">S4</strain>
    </source>
</reference>
<dbReference type="InterPro" id="IPR035971">
    <property type="entry name" value="CBD_sf"/>
</dbReference>
<dbReference type="Proteomes" id="UP000193944">
    <property type="component" value="Unassembled WGS sequence"/>
</dbReference>
<evidence type="ECO:0000256" key="1">
    <source>
        <dbReference type="ARBA" id="ARBA00022729"/>
    </source>
</evidence>
<comment type="caution">
    <text evidence="5">The sequence shown here is derived from an EMBL/GenBank/DDBJ whole genome shotgun (WGS) entry which is preliminary data.</text>
</comment>
<proteinExistence type="predicted"/>
<feature type="chain" id="PRO_5012010990" description="CBM1 domain-containing protein" evidence="3">
    <location>
        <begin position="23"/>
        <end position="498"/>
    </location>
</feature>
<keyword evidence="6" id="KW-1185">Reference proteome</keyword>